<sequence length="162" mass="17566">MTRLSSRPLRGAALLALVAVWLAAMAAPLVAGAAEVRSQNGISYMSGGIGREDVDSMRAQAGRFNVRLSLISASTGESLSDVLVLVSNSDGKRLLRVVTEGPLLYVRLDAGAYVVTAEYQGQQRVVQVTAGPTPLDFVIRMPVNTLEDDWLYCETRCPRRER</sequence>
<proteinExistence type="predicted"/>
<evidence type="ECO:0008006" key="4">
    <source>
        <dbReference type="Google" id="ProtNLM"/>
    </source>
</evidence>
<organism evidence="2 3">
    <name type="scientific">Cupriavidus campinensis</name>
    <dbReference type="NCBI Taxonomy" id="151783"/>
    <lineage>
        <taxon>Bacteria</taxon>
        <taxon>Pseudomonadati</taxon>
        <taxon>Pseudomonadota</taxon>
        <taxon>Betaproteobacteria</taxon>
        <taxon>Burkholderiales</taxon>
        <taxon>Burkholderiaceae</taxon>
        <taxon>Cupriavidus</taxon>
    </lineage>
</organism>
<dbReference type="EMBL" id="CP097331">
    <property type="protein sequence ID" value="URF07426.1"/>
    <property type="molecule type" value="Genomic_DNA"/>
</dbReference>
<name>A0AAE9I6W7_9BURK</name>
<reference evidence="2" key="1">
    <citation type="journal article" date="2022" name="Microbiol. Resour. Announc.">
        <title>Genome Sequence of Cupriavidus campinensis Strain G5, a Member of a Bacterial Consortium Capable of Polyethylene Degradation.</title>
        <authorList>
            <person name="Schneider B."/>
            <person name="Pfeiffer F."/>
            <person name="Dyall-Smith M."/>
            <person name="Kunte H.J."/>
        </authorList>
    </citation>
    <scope>NUCLEOTIDE SEQUENCE</scope>
    <source>
        <strain evidence="2">G5</strain>
    </source>
</reference>
<dbReference type="AlphaFoldDB" id="A0AAE9I6W7"/>
<dbReference type="KEGG" id="ccam:M5D45_19685"/>
<dbReference type="Proteomes" id="UP001056132">
    <property type="component" value="Chromosome 2"/>
</dbReference>
<evidence type="ECO:0000313" key="2">
    <source>
        <dbReference type="EMBL" id="URF07426.1"/>
    </source>
</evidence>
<protein>
    <recommendedName>
        <fullName evidence="4">Carboxypeptidase regulatory-like domain-containing protein</fullName>
    </recommendedName>
</protein>
<feature type="chain" id="PRO_5042049667" description="Carboxypeptidase regulatory-like domain-containing protein" evidence="1">
    <location>
        <begin position="27"/>
        <end position="162"/>
    </location>
</feature>
<feature type="signal peptide" evidence="1">
    <location>
        <begin position="1"/>
        <end position="26"/>
    </location>
</feature>
<reference evidence="2" key="2">
    <citation type="submission" date="2022-05" db="EMBL/GenBank/DDBJ databases">
        <authorList>
            <person name="Kunte H.-J."/>
        </authorList>
    </citation>
    <scope>NUCLEOTIDE SEQUENCE</scope>
    <source>
        <strain evidence="2">G5</strain>
    </source>
</reference>
<evidence type="ECO:0000313" key="3">
    <source>
        <dbReference type="Proteomes" id="UP001056132"/>
    </source>
</evidence>
<dbReference type="RefSeq" id="WP_250025785.1">
    <property type="nucleotide sequence ID" value="NZ_CP097331.1"/>
</dbReference>
<evidence type="ECO:0000256" key="1">
    <source>
        <dbReference type="SAM" id="SignalP"/>
    </source>
</evidence>
<accession>A0AAE9I6W7</accession>
<keyword evidence="1" id="KW-0732">Signal</keyword>
<gene>
    <name evidence="2" type="ORF">M5D45_19685</name>
</gene>